<dbReference type="Gene3D" id="1.10.8.60">
    <property type="match status" value="1"/>
</dbReference>
<dbReference type="InterPro" id="IPR027417">
    <property type="entry name" value="P-loop_NTPase"/>
</dbReference>
<keyword evidence="1" id="KW-0547">Nucleotide-binding</keyword>
<evidence type="ECO:0000256" key="2">
    <source>
        <dbReference type="ARBA" id="ARBA00022797"/>
    </source>
</evidence>
<dbReference type="InterPro" id="IPR035965">
    <property type="entry name" value="PAS-like_dom_sf"/>
</dbReference>
<dbReference type="Pfam" id="PF13188">
    <property type="entry name" value="PAS_8"/>
    <property type="match status" value="1"/>
</dbReference>
<evidence type="ECO:0000259" key="8">
    <source>
        <dbReference type="PROSITE" id="PS50045"/>
    </source>
</evidence>
<dbReference type="EMBL" id="JAFBEE010000001">
    <property type="protein sequence ID" value="MBM7613773.1"/>
    <property type="molecule type" value="Genomic_DNA"/>
</dbReference>
<dbReference type="PANTHER" id="PTHR32071">
    <property type="entry name" value="TRANSCRIPTIONAL REGULATORY PROTEIN"/>
    <property type="match status" value="1"/>
</dbReference>
<dbReference type="PROSITE" id="PS00675">
    <property type="entry name" value="SIGMA54_INTERACT_1"/>
    <property type="match status" value="1"/>
</dbReference>
<gene>
    <name evidence="10" type="ORF">JOC73_000281</name>
</gene>
<evidence type="ECO:0000256" key="5">
    <source>
        <dbReference type="ARBA" id="ARBA00023125"/>
    </source>
</evidence>
<dbReference type="SMART" id="SM00091">
    <property type="entry name" value="PAS"/>
    <property type="match status" value="1"/>
</dbReference>
<dbReference type="Proteomes" id="UP001314796">
    <property type="component" value="Unassembled WGS sequence"/>
</dbReference>
<accession>A0ABS2NLH3</accession>
<keyword evidence="2" id="KW-0058">Aromatic hydrocarbons catabolism</keyword>
<comment type="caution">
    <text evidence="10">The sequence shown here is derived from an EMBL/GenBank/DDBJ whole genome shotgun (WGS) entry which is preliminary data.</text>
</comment>
<evidence type="ECO:0000313" key="11">
    <source>
        <dbReference type="Proteomes" id="UP001314796"/>
    </source>
</evidence>
<keyword evidence="4" id="KW-0805">Transcription regulation</keyword>
<dbReference type="PROSITE" id="PS50045">
    <property type="entry name" value="SIGMA54_INTERACT_4"/>
    <property type="match status" value="1"/>
</dbReference>
<dbReference type="InterPro" id="IPR025944">
    <property type="entry name" value="Sigma_54_int_dom_CS"/>
</dbReference>
<dbReference type="PROSITE" id="PS50112">
    <property type="entry name" value="PAS"/>
    <property type="match status" value="1"/>
</dbReference>
<keyword evidence="5" id="KW-0238">DNA-binding</keyword>
<evidence type="ECO:0000256" key="3">
    <source>
        <dbReference type="ARBA" id="ARBA00022840"/>
    </source>
</evidence>
<name>A0ABS2NLH3_9FIRM</name>
<evidence type="ECO:0000256" key="6">
    <source>
        <dbReference type="ARBA" id="ARBA00023163"/>
    </source>
</evidence>
<evidence type="ECO:0000313" key="10">
    <source>
        <dbReference type="EMBL" id="MBM7613773.1"/>
    </source>
</evidence>
<dbReference type="PANTHER" id="PTHR32071:SF57">
    <property type="entry name" value="C4-DICARBOXYLATE TRANSPORT TRANSCRIPTIONAL REGULATORY PROTEIN DCTD"/>
    <property type="match status" value="1"/>
</dbReference>
<keyword evidence="11" id="KW-1185">Reference proteome</keyword>
<dbReference type="Pfam" id="PF00158">
    <property type="entry name" value="Sigma54_activat"/>
    <property type="match status" value="1"/>
</dbReference>
<protein>
    <recommendedName>
        <fullName evidence="7">HTH-type transcriptional regulatory protein TyrR</fullName>
    </recommendedName>
</protein>
<dbReference type="PROSITE" id="PS00688">
    <property type="entry name" value="SIGMA54_INTERACT_3"/>
    <property type="match status" value="1"/>
</dbReference>
<dbReference type="InterPro" id="IPR009057">
    <property type="entry name" value="Homeodomain-like_sf"/>
</dbReference>
<feature type="domain" description="PAS" evidence="9">
    <location>
        <begin position="24"/>
        <end position="68"/>
    </location>
</feature>
<organism evidence="10 11">
    <name type="scientific">Alkaliphilus hydrothermalis</name>
    <dbReference type="NCBI Taxonomy" id="1482730"/>
    <lineage>
        <taxon>Bacteria</taxon>
        <taxon>Bacillati</taxon>
        <taxon>Bacillota</taxon>
        <taxon>Clostridia</taxon>
        <taxon>Peptostreptococcales</taxon>
        <taxon>Natronincolaceae</taxon>
        <taxon>Alkaliphilus</taxon>
    </lineage>
</organism>
<evidence type="ECO:0000256" key="4">
    <source>
        <dbReference type="ARBA" id="ARBA00023015"/>
    </source>
</evidence>
<dbReference type="InterPro" id="IPR025943">
    <property type="entry name" value="Sigma_54_int_dom_ATP-bd_2"/>
</dbReference>
<proteinExistence type="predicted"/>
<dbReference type="InterPro" id="IPR000014">
    <property type="entry name" value="PAS"/>
</dbReference>
<dbReference type="SUPFAM" id="SSF52540">
    <property type="entry name" value="P-loop containing nucleoside triphosphate hydrolases"/>
    <property type="match status" value="1"/>
</dbReference>
<dbReference type="CDD" id="cd00009">
    <property type="entry name" value="AAA"/>
    <property type="match status" value="1"/>
</dbReference>
<dbReference type="SUPFAM" id="SSF46689">
    <property type="entry name" value="Homeodomain-like"/>
    <property type="match status" value="1"/>
</dbReference>
<keyword evidence="3" id="KW-0067">ATP-binding</keyword>
<dbReference type="PROSITE" id="PS00676">
    <property type="entry name" value="SIGMA54_INTERACT_2"/>
    <property type="match status" value="1"/>
</dbReference>
<dbReference type="CDD" id="cd00130">
    <property type="entry name" value="PAS"/>
    <property type="match status" value="1"/>
</dbReference>
<dbReference type="RefSeq" id="WP_204400040.1">
    <property type="nucleotide sequence ID" value="NZ_JAFBEE010000001.1"/>
</dbReference>
<dbReference type="InterPro" id="IPR030828">
    <property type="entry name" value="HTH_TyrR"/>
</dbReference>
<keyword evidence="6" id="KW-0804">Transcription</keyword>
<dbReference type="SMART" id="SM00382">
    <property type="entry name" value="AAA"/>
    <property type="match status" value="1"/>
</dbReference>
<dbReference type="Pfam" id="PF25601">
    <property type="entry name" value="AAA_lid_14"/>
    <property type="match status" value="1"/>
</dbReference>
<dbReference type="Gene3D" id="1.10.10.60">
    <property type="entry name" value="Homeodomain-like"/>
    <property type="match status" value="1"/>
</dbReference>
<evidence type="ECO:0000259" key="9">
    <source>
        <dbReference type="PROSITE" id="PS50112"/>
    </source>
</evidence>
<dbReference type="InterPro" id="IPR025662">
    <property type="entry name" value="Sigma_54_int_dom_ATP-bd_1"/>
</dbReference>
<dbReference type="InterPro" id="IPR058031">
    <property type="entry name" value="AAA_lid_NorR"/>
</dbReference>
<dbReference type="NCBIfam" id="TIGR00229">
    <property type="entry name" value="sensory_box"/>
    <property type="match status" value="1"/>
</dbReference>
<evidence type="ECO:0000256" key="7">
    <source>
        <dbReference type="ARBA" id="ARBA00029500"/>
    </source>
</evidence>
<evidence type="ECO:0000256" key="1">
    <source>
        <dbReference type="ARBA" id="ARBA00022741"/>
    </source>
</evidence>
<dbReference type="InterPro" id="IPR003593">
    <property type="entry name" value="AAA+_ATPase"/>
</dbReference>
<dbReference type="SUPFAM" id="SSF55785">
    <property type="entry name" value="PYP-like sensor domain (PAS domain)"/>
    <property type="match status" value="1"/>
</dbReference>
<dbReference type="InterPro" id="IPR002078">
    <property type="entry name" value="Sigma_54_int"/>
</dbReference>
<dbReference type="Gene3D" id="3.30.450.20">
    <property type="entry name" value="PAS domain"/>
    <property type="match status" value="1"/>
</dbReference>
<dbReference type="Gene3D" id="3.40.50.300">
    <property type="entry name" value="P-loop containing nucleotide triphosphate hydrolases"/>
    <property type="match status" value="1"/>
</dbReference>
<dbReference type="Pfam" id="PF18024">
    <property type="entry name" value="HTH_50"/>
    <property type="match status" value="1"/>
</dbReference>
<sequence>MKRANVTHLNYNKSVSQEIEGFSYRDLFHNLLDGILIINSTGRVEYVNPSYERMFGVSNFALIGKSIFHVPNDDIVLSSIKNTKKIQGFLSLPIYHKKISASASPLMVDNQYNGIISIYREEALGEVDTIEIYSNTQQKQAIDEAFESITGKSTLLRESLEIASRAAKTLSTVLIIGESGTGKELVAKAIHEAGQHAHKPYIKINCGAIPATLLESELFGHEQGAFTGAVKRKIGKFEQANGGSIFLDEIGDMPLEMQVKLLRVLQEREFERVGGNETIQCNLRIIAATHRNLEELIKEGRFREDLYYRLNVVPVHLPSLKERKEDILGLCDGFMKKIEGKTGIPAKTIDQEVIDAFHQYQWPGNIRELENLMERLMVLVEGDTITLNDIPPFISHIYGTHFEKRADHSLINVDCNGQMATLEDYEKAIIQKALDQFGSFNKAAKALGITHKTVAFKARKYNIID</sequence>
<feature type="domain" description="Sigma-54 factor interaction" evidence="8">
    <location>
        <begin position="149"/>
        <end position="378"/>
    </location>
</feature>
<reference evidence="10 11" key="1">
    <citation type="submission" date="2021-01" db="EMBL/GenBank/DDBJ databases">
        <title>Genomic Encyclopedia of Type Strains, Phase IV (KMG-IV): sequencing the most valuable type-strain genomes for metagenomic binning, comparative biology and taxonomic classification.</title>
        <authorList>
            <person name="Goeker M."/>
        </authorList>
    </citation>
    <scope>NUCLEOTIDE SEQUENCE [LARGE SCALE GENOMIC DNA]</scope>
    <source>
        <strain evidence="10 11">DSM 25890</strain>
    </source>
</reference>